<dbReference type="Gene3D" id="3.40.50.300">
    <property type="entry name" value="P-loop containing nucleotide triphosphate hydrolases"/>
    <property type="match status" value="2"/>
</dbReference>
<protein>
    <submittedName>
        <fullName evidence="3">Type III restriction/modification enzyme restriction subunit</fullName>
    </submittedName>
</protein>
<dbReference type="InterPro" id="IPR014001">
    <property type="entry name" value="Helicase_ATP-bd"/>
</dbReference>
<accession>A0A3N1ZW65</accession>
<sequence>MKFTLKDYQADAVSALLERLESARSQFRSFDERSSVSLCATTGAGKTVMSAAVIEALFNGSDEFEFEQDETAVVIWFSDSPELNAQTKQRLMDASDKLVRSDLVTIEPPFAQPRLEAGKVYFLNTQKLGAKSKLTRGAPAEDLQDAMVDSLQPDDQAWTIWETINNTIADPNLTLYLFLDEAHRGFGAKTTRDKSTIVKRLVNGSNLVQPAPIVVGISATIGKFATAMSDADFQSNRKALEPVNVDGERVQESGLLKDTVVVDFTTENGVFDRALVRKGAERLRNATEAWREYARVQQDPSTHVVPLLVLQIPNRPDHDEVGRALDVIREVMPNIIDSNVRHVLGEHSDQEFGSWRVGWIPAQDVQEKTEIRVLIAKEAISTGWDCPRAEVMVSFRTAKEKDHITQILGRMVRNPLARRVPGDERLNSVNCLLPHFDRTTAGKVVRELTGTAKDVPGSGKEVLLDAREMSVNPHIEDAEAVWDAWRALPTQTLPQRGVKPVSRLLQFATELETDGIRPGAVAEAEEECLIALEAFGKLNRKEIELSRREVETIRGMSISGTTGEERLSYEEFALEADDQAVAIAYKNAVAVFSDVARAFVNRETAREEDDFANPEREAMIRISALATAPHVRASVEHRANSIFGDWDWEHGDAIELLSDLRRERYRDIKAQDPEPQDASMVTPRNRMESYLELDRNDAPVAAPLAPKHLMSDEDGNYPLGKLNLWERRLILDEVSRADLVAWYRNPPRSAGDSLCVAYRNEIGNWRGLYPDFILFERVDGLIKPSIVDPHRFDLDDAVSKLRALTTFAQQHGDKFHRIESTIELGSKRWTLDLKSPTVQEHVLRWNETRSLDNLYTSRGTPSRPDLPAPAHSGGTVSADQSSLIEGM</sequence>
<dbReference type="EMBL" id="RKHG01000001">
    <property type="protein sequence ID" value="ROR55065.1"/>
    <property type="molecule type" value="Genomic_DNA"/>
</dbReference>
<evidence type="ECO:0000313" key="3">
    <source>
        <dbReference type="EMBL" id="ROR55065.1"/>
    </source>
</evidence>
<dbReference type="Pfam" id="PF04851">
    <property type="entry name" value="ResIII"/>
    <property type="match status" value="1"/>
</dbReference>
<reference evidence="3 4" key="1">
    <citation type="submission" date="2018-11" db="EMBL/GenBank/DDBJ databases">
        <title>Sequencing the genomes of 1000 actinobacteria strains.</title>
        <authorList>
            <person name="Klenk H.-P."/>
        </authorList>
    </citation>
    <scope>NUCLEOTIDE SEQUENCE [LARGE SCALE GENOMIC DNA]</scope>
    <source>
        <strain evidence="3 4">DSM 10546</strain>
    </source>
</reference>
<evidence type="ECO:0000259" key="2">
    <source>
        <dbReference type="SMART" id="SM00487"/>
    </source>
</evidence>
<dbReference type="Proteomes" id="UP000275749">
    <property type="component" value="Unassembled WGS sequence"/>
</dbReference>
<comment type="caution">
    <text evidence="3">The sequence shown here is derived from an EMBL/GenBank/DDBJ whole genome shotgun (WGS) entry which is preliminary data.</text>
</comment>
<dbReference type="PANTHER" id="PTHR47396:SF1">
    <property type="entry name" value="ATP-DEPENDENT HELICASE IRC3-RELATED"/>
    <property type="match status" value="1"/>
</dbReference>
<evidence type="ECO:0000256" key="1">
    <source>
        <dbReference type="SAM" id="MobiDB-lite"/>
    </source>
</evidence>
<dbReference type="GO" id="GO:0016787">
    <property type="term" value="F:hydrolase activity"/>
    <property type="evidence" value="ECO:0007669"/>
    <property type="project" value="InterPro"/>
</dbReference>
<dbReference type="InterPro" id="IPR006935">
    <property type="entry name" value="Helicase/UvrB_N"/>
</dbReference>
<dbReference type="GO" id="GO:0003677">
    <property type="term" value="F:DNA binding"/>
    <property type="evidence" value="ECO:0007669"/>
    <property type="project" value="InterPro"/>
</dbReference>
<dbReference type="GO" id="GO:0005829">
    <property type="term" value="C:cytosol"/>
    <property type="evidence" value="ECO:0007669"/>
    <property type="project" value="TreeGrafter"/>
</dbReference>
<dbReference type="AlphaFoldDB" id="A0A3N1ZW65"/>
<feature type="region of interest" description="Disordered" evidence="1">
    <location>
        <begin position="854"/>
        <end position="887"/>
    </location>
</feature>
<dbReference type="InterPro" id="IPR027417">
    <property type="entry name" value="P-loop_NTPase"/>
</dbReference>
<dbReference type="InterPro" id="IPR050742">
    <property type="entry name" value="Helicase_Restrict-Modif_Enz"/>
</dbReference>
<dbReference type="GO" id="GO:0005524">
    <property type="term" value="F:ATP binding"/>
    <property type="evidence" value="ECO:0007669"/>
    <property type="project" value="InterPro"/>
</dbReference>
<dbReference type="PANTHER" id="PTHR47396">
    <property type="entry name" value="TYPE I RESTRICTION ENZYME ECOKI R PROTEIN"/>
    <property type="match status" value="1"/>
</dbReference>
<feature type="domain" description="Helicase ATP-binding" evidence="2">
    <location>
        <begin position="1"/>
        <end position="246"/>
    </location>
</feature>
<organism evidence="3 4">
    <name type="scientific">Luteococcus japonicus</name>
    <dbReference type="NCBI Taxonomy" id="33984"/>
    <lineage>
        <taxon>Bacteria</taxon>
        <taxon>Bacillati</taxon>
        <taxon>Actinomycetota</taxon>
        <taxon>Actinomycetes</taxon>
        <taxon>Propionibacteriales</taxon>
        <taxon>Propionibacteriaceae</taxon>
        <taxon>Luteococcus</taxon>
    </lineage>
</organism>
<proteinExistence type="predicted"/>
<dbReference type="SUPFAM" id="SSF52540">
    <property type="entry name" value="P-loop containing nucleoside triphosphate hydrolases"/>
    <property type="match status" value="1"/>
</dbReference>
<feature type="compositionally biased region" description="Polar residues" evidence="1">
    <location>
        <begin position="874"/>
        <end position="887"/>
    </location>
</feature>
<name>A0A3N1ZW65_9ACTN</name>
<dbReference type="SMART" id="SM00487">
    <property type="entry name" value="DEXDc"/>
    <property type="match status" value="1"/>
</dbReference>
<gene>
    <name evidence="3" type="ORF">EDD41_2316</name>
</gene>
<evidence type="ECO:0000313" key="4">
    <source>
        <dbReference type="Proteomes" id="UP000275749"/>
    </source>
</evidence>
<dbReference type="RefSeq" id="WP_123575979.1">
    <property type="nucleotide sequence ID" value="NZ_RKHG01000001.1"/>
</dbReference>